<sequence length="1181" mass="139935">MKLISHFADLSQDTLQERLTPLVATLVDTLTEYLGLDVVNTHYTFTLTNHTYLKQIPDSIFDYGVERIVINNKIELKVYKNQIDFLPFILLREAYNLFIPKEVKNYEWVQLTINQMILADLTNHNKAKEWNILVRENVKLYDDLSIGYGRLNDFDRLAQLFKNPASKKKHYRLFFNLLREDPHHLPRKNDYIHIFFTDNLGSTYYSEDLLETIRCVTIIFHKIKTYRGITEYNKLFQQFKKNGSLQTDLSPSVFIHNMEFVKERTVIAPNYLVNWEPLKCFVISCTIRFNPLLNKAKILNVFTKLPFVVSPYFYYNGFNIELKCFFKAPAVYKSDVITFLRLLEGNLIESFYFSESITKEIFYKNLNYKKDIFQDNSIPNPNNPHYNSKYELNCVRGFGDITLSYEPSLLDLIFIDLTMYTSTAGLGFERKDKILKTIKKEMMEAISSQRGIIKQLRETLNFFHSSKKMKDFIFGFIENNKKFGFFYLRNFMTNFVDVISILSELQGNISQIQKLVSDRNVAYKLEENLFLNERKLLDAVLKHIVPLLYDSRYIEVMEEYKKVKALFDCCSNLKLFDLTSIKKLIEDESSLTFLYSRKDKKLGKVEMEYREYKLTNQLLDERIESFLNNNPPIITPSLIGTIGAEKDSIQRYNRFDFILERSKINLDSLKLLVNVHEMSIVDSDSIEEKQVIEFKCLPSLYSTIQKGLLFSLMNSQLNIIHGKRYIGQGHDYATTLRNLFDSETKQFFYTKDLFEHQFKYVKAIFGDIPTRIRSPSPPHHLNLFSLKLSSIDYIKKMNNLREKPDYTIAHLTKLLHFHLQLKNTLFHNEQYQQVKDEHFFKKYIKTIKFKPSFGSFGFSQFYLFVDFYNLNEVDFKILFLNNFQGLKFPMCIENSIPLFIKYIYPSHLPNNKYLNWQTHRKKNVRSYCFYSVEKEYRIFQLDRNLSSEGWVYDKDKFKIYAERLLFRKDYNPQLPKIIELDFQELLTDTVLGHNSPEFQDLIKIYSKKSVDIKSFLGTKKRMTLDALRNLIGKNLIYPYLSLKNVGICETIRLILPETSPQIQEKLLQIFSFFNFCTVSKIKGKYFIHGFQKEKTFEKGTVIKISFPETSIGLFINIFINIFEYLKIEHYIILHDLIDGDHIIKSIFRDDGSIDSYNPLTNLIWNEKDKIWMNHKLFIKDF</sequence>
<reference evidence="1" key="1">
    <citation type="journal article" date="2015" name="Nature">
        <title>Complex archaea that bridge the gap between prokaryotes and eukaryotes.</title>
        <authorList>
            <person name="Spang A."/>
            <person name="Saw J.H."/>
            <person name="Jorgensen S.L."/>
            <person name="Zaremba-Niedzwiedzka K."/>
            <person name="Martijn J."/>
            <person name="Lind A.E."/>
            <person name="van Eijk R."/>
            <person name="Schleper C."/>
            <person name="Guy L."/>
            <person name="Ettema T.J."/>
        </authorList>
    </citation>
    <scope>NUCLEOTIDE SEQUENCE</scope>
</reference>
<name>A0A0F9RDK3_9ZZZZ</name>
<protein>
    <submittedName>
        <fullName evidence="1">Uncharacterized protein</fullName>
    </submittedName>
</protein>
<dbReference type="AlphaFoldDB" id="A0A0F9RDK3"/>
<accession>A0A0F9RDK3</accession>
<proteinExistence type="predicted"/>
<gene>
    <name evidence="1" type="ORF">LCGC14_0987130</name>
</gene>
<evidence type="ECO:0000313" key="1">
    <source>
        <dbReference type="EMBL" id="KKN15333.1"/>
    </source>
</evidence>
<comment type="caution">
    <text evidence="1">The sequence shown here is derived from an EMBL/GenBank/DDBJ whole genome shotgun (WGS) entry which is preliminary data.</text>
</comment>
<organism evidence="1">
    <name type="scientific">marine sediment metagenome</name>
    <dbReference type="NCBI Taxonomy" id="412755"/>
    <lineage>
        <taxon>unclassified sequences</taxon>
        <taxon>metagenomes</taxon>
        <taxon>ecological metagenomes</taxon>
    </lineage>
</organism>
<dbReference type="EMBL" id="LAZR01003723">
    <property type="protein sequence ID" value="KKN15333.1"/>
    <property type="molecule type" value="Genomic_DNA"/>
</dbReference>